<name>A0AAV4SPE0_CAEEX</name>
<dbReference type="AlphaFoldDB" id="A0AAV4SPE0"/>
<protein>
    <submittedName>
        <fullName evidence="2">Uncharacterized protein</fullName>
    </submittedName>
</protein>
<accession>A0AAV4SPE0</accession>
<feature type="compositionally biased region" description="Basic and acidic residues" evidence="1">
    <location>
        <begin position="23"/>
        <end position="34"/>
    </location>
</feature>
<evidence type="ECO:0000256" key="1">
    <source>
        <dbReference type="SAM" id="MobiDB-lite"/>
    </source>
</evidence>
<keyword evidence="3" id="KW-1185">Reference proteome</keyword>
<reference evidence="2 3" key="1">
    <citation type="submission" date="2021-06" db="EMBL/GenBank/DDBJ databases">
        <title>Caerostris extrusa draft genome.</title>
        <authorList>
            <person name="Kono N."/>
            <person name="Arakawa K."/>
        </authorList>
    </citation>
    <scope>NUCLEOTIDE SEQUENCE [LARGE SCALE GENOMIC DNA]</scope>
</reference>
<feature type="compositionally biased region" description="Polar residues" evidence="1">
    <location>
        <begin position="1"/>
        <end position="10"/>
    </location>
</feature>
<dbReference type="Proteomes" id="UP001054945">
    <property type="component" value="Unassembled WGS sequence"/>
</dbReference>
<dbReference type="EMBL" id="BPLR01010023">
    <property type="protein sequence ID" value="GIY36253.1"/>
    <property type="molecule type" value="Genomic_DNA"/>
</dbReference>
<sequence length="102" mass="11851">MKQQQQQISSPKEKIGPRIQRMPLREPAVRDKSNLDQASSEKSNHLKSHFIVLLGGYLFIRGRISHSSEILMRGNHAGRLSTPRVRHEKTYRREPMTPEFDC</sequence>
<feature type="region of interest" description="Disordered" evidence="1">
    <location>
        <begin position="80"/>
        <end position="102"/>
    </location>
</feature>
<evidence type="ECO:0000313" key="2">
    <source>
        <dbReference type="EMBL" id="GIY36253.1"/>
    </source>
</evidence>
<evidence type="ECO:0000313" key="3">
    <source>
        <dbReference type="Proteomes" id="UP001054945"/>
    </source>
</evidence>
<comment type="caution">
    <text evidence="2">The sequence shown here is derived from an EMBL/GenBank/DDBJ whole genome shotgun (WGS) entry which is preliminary data.</text>
</comment>
<organism evidence="2 3">
    <name type="scientific">Caerostris extrusa</name>
    <name type="common">Bark spider</name>
    <name type="synonym">Caerostris bankana</name>
    <dbReference type="NCBI Taxonomy" id="172846"/>
    <lineage>
        <taxon>Eukaryota</taxon>
        <taxon>Metazoa</taxon>
        <taxon>Ecdysozoa</taxon>
        <taxon>Arthropoda</taxon>
        <taxon>Chelicerata</taxon>
        <taxon>Arachnida</taxon>
        <taxon>Araneae</taxon>
        <taxon>Araneomorphae</taxon>
        <taxon>Entelegynae</taxon>
        <taxon>Araneoidea</taxon>
        <taxon>Araneidae</taxon>
        <taxon>Caerostris</taxon>
    </lineage>
</organism>
<gene>
    <name evidence="2" type="ORF">CEXT_808621</name>
</gene>
<proteinExistence type="predicted"/>
<feature type="region of interest" description="Disordered" evidence="1">
    <location>
        <begin position="1"/>
        <end position="43"/>
    </location>
</feature>